<evidence type="ECO:0000256" key="3">
    <source>
        <dbReference type="ARBA" id="ARBA00023002"/>
    </source>
</evidence>
<evidence type="ECO:0000256" key="2">
    <source>
        <dbReference type="ARBA" id="ARBA00022723"/>
    </source>
</evidence>
<organism evidence="7 8">
    <name type="scientific">Limnoglobus roseus</name>
    <dbReference type="NCBI Taxonomy" id="2598579"/>
    <lineage>
        <taxon>Bacteria</taxon>
        <taxon>Pseudomonadati</taxon>
        <taxon>Planctomycetota</taxon>
        <taxon>Planctomycetia</taxon>
        <taxon>Gemmatales</taxon>
        <taxon>Gemmataceae</taxon>
        <taxon>Limnoglobus</taxon>
    </lineage>
</organism>
<feature type="domain" description="Rieske" evidence="6">
    <location>
        <begin position="7"/>
        <end position="105"/>
    </location>
</feature>
<dbReference type="KEGG" id="lrs:PX52LOC_06876"/>
<evidence type="ECO:0000313" key="8">
    <source>
        <dbReference type="Proteomes" id="UP000324974"/>
    </source>
</evidence>
<dbReference type="SUPFAM" id="SSF50022">
    <property type="entry name" value="ISP domain"/>
    <property type="match status" value="1"/>
</dbReference>
<dbReference type="InterPro" id="IPR017941">
    <property type="entry name" value="Rieske_2Fe-2S"/>
</dbReference>
<dbReference type="InterPro" id="IPR044043">
    <property type="entry name" value="VanA_C_cat"/>
</dbReference>
<dbReference type="PANTHER" id="PTHR21266:SF60">
    <property type="entry name" value="3-KETOSTEROID-9-ALPHA-MONOOXYGENASE, OXYGENASE COMPONENT"/>
    <property type="match status" value="1"/>
</dbReference>
<dbReference type="GO" id="GO:0051537">
    <property type="term" value="F:2 iron, 2 sulfur cluster binding"/>
    <property type="evidence" value="ECO:0007669"/>
    <property type="project" value="UniProtKB-KW"/>
</dbReference>
<reference evidence="8" key="1">
    <citation type="submission" date="2019-08" db="EMBL/GenBank/DDBJ databases">
        <title>Limnoglobus roseus gen. nov., sp. nov., a novel freshwater planctomycete with a giant genome from the family Gemmataceae.</title>
        <authorList>
            <person name="Kulichevskaya I.S."/>
            <person name="Naumoff D.G."/>
            <person name="Miroshnikov K."/>
            <person name="Ivanova A."/>
            <person name="Philippov D.A."/>
            <person name="Hakobyan A."/>
            <person name="Rijpstra I.C."/>
            <person name="Sinninghe Damste J.S."/>
            <person name="Liesack W."/>
            <person name="Dedysh S.N."/>
        </authorList>
    </citation>
    <scope>NUCLEOTIDE SEQUENCE [LARGE SCALE GENOMIC DNA]</scope>
    <source>
        <strain evidence="8">PX52</strain>
    </source>
</reference>
<evidence type="ECO:0000256" key="4">
    <source>
        <dbReference type="ARBA" id="ARBA00023004"/>
    </source>
</evidence>
<dbReference type="PROSITE" id="PS51296">
    <property type="entry name" value="RIESKE"/>
    <property type="match status" value="1"/>
</dbReference>
<evidence type="ECO:0000256" key="1">
    <source>
        <dbReference type="ARBA" id="ARBA00022714"/>
    </source>
</evidence>
<dbReference type="AlphaFoldDB" id="A0A5C1ANS8"/>
<keyword evidence="3" id="KW-0560">Oxidoreductase</keyword>
<dbReference type="Pfam" id="PF19112">
    <property type="entry name" value="VanA_C"/>
    <property type="match status" value="1"/>
</dbReference>
<keyword evidence="2" id="KW-0479">Metal-binding</keyword>
<dbReference type="PANTHER" id="PTHR21266">
    <property type="entry name" value="IRON-SULFUR DOMAIN CONTAINING PROTEIN"/>
    <property type="match status" value="1"/>
</dbReference>
<evidence type="ECO:0000313" key="7">
    <source>
        <dbReference type="EMBL" id="QEL19797.1"/>
    </source>
</evidence>
<dbReference type="RefSeq" id="WP_149114155.1">
    <property type="nucleotide sequence ID" value="NZ_CP042425.1"/>
</dbReference>
<name>A0A5C1ANS8_9BACT</name>
<dbReference type="GO" id="GO:0016491">
    <property type="term" value="F:oxidoreductase activity"/>
    <property type="evidence" value="ECO:0007669"/>
    <property type="project" value="UniProtKB-KW"/>
</dbReference>
<dbReference type="Proteomes" id="UP000324974">
    <property type="component" value="Chromosome"/>
</dbReference>
<keyword evidence="5" id="KW-0411">Iron-sulfur</keyword>
<dbReference type="Pfam" id="PF00355">
    <property type="entry name" value="Rieske"/>
    <property type="match status" value="1"/>
</dbReference>
<sequence length="327" mass="37520">MAILDHWHPVLASRELRRKPVAVQLCGRNLVLFRTESGALGALEDFCPHRRSKLSTGVVVGERLRCQYHAWTFDCGGNGESPGTPKLTACALSYDVREAHEYVWVKPRGVAAEFPELDFAGFTRIGEMRHTFPAPFELVLDNFVDIEHTTINHHTFGHGLDAIAAVTVQCESDDRTATVRSAGPTKRIPIWKAIFLGAWPSYHFHADDVVYFSPVYVRYDHYWKRPTDGREGLVRWRLYLFFVPIDDKTTSVVSFMYAHSRWPGASLGWKVVGPLYLMETDREIRRDLQLLENLADKDVQLDGMKLSRFDKILGLTRERIDRIYRGR</sequence>
<dbReference type="InterPro" id="IPR036922">
    <property type="entry name" value="Rieske_2Fe-2S_sf"/>
</dbReference>
<evidence type="ECO:0000259" key="6">
    <source>
        <dbReference type="PROSITE" id="PS51296"/>
    </source>
</evidence>
<keyword evidence="8" id="KW-1185">Reference proteome</keyword>
<keyword evidence="4" id="KW-0408">Iron</keyword>
<dbReference type="SUPFAM" id="SSF55961">
    <property type="entry name" value="Bet v1-like"/>
    <property type="match status" value="1"/>
</dbReference>
<dbReference type="Gene3D" id="3.90.380.10">
    <property type="entry name" value="Naphthalene 1,2-dioxygenase Alpha Subunit, Chain A, domain 1"/>
    <property type="match status" value="1"/>
</dbReference>
<proteinExistence type="predicted"/>
<dbReference type="GO" id="GO:0046872">
    <property type="term" value="F:metal ion binding"/>
    <property type="evidence" value="ECO:0007669"/>
    <property type="project" value="UniProtKB-KW"/>
</dbReference>
<dbReference type="EMBL" id="CP042425">
    <property type="protein sequence ID" value="QEL19797.1"/>
    <property type="molecule type" value="Genomic_DNA"/>
</dbReference>
<dbReference type="InterPro" id="IPR050584">
    <property type="entry name" value="Cholesterol_7-desaturase"/>
</dbReference>
<dbReference type="OrthoDB" id="9800776at2"/>
<protein>
    <submittedName>
        <fullName evidence="7">Iron-sulfur cluster-binding protein, Rieske family</fullName>
    </submittedName>
</protein>
<evidence type="ECO:0000256" key="5">
    <source>
        <dbReference type="ARBA" id="ARBA00023014"/>
    </source>
</evidence>
<keyword evidence="1" id="KW-0001">2Fe-2S</keyword>
<gene>
    <name evidence="7" type="ORF">PX52LOC_06876</name>
</gene>
<dbReference type="Gene3D" id="2.102.10.10">
    <property type="entry name" value="Rieske [2Fe-2S] iron-sulphur domain"/>
    <property type="match status" value="1"/>
</dbReference>
<accession>A0A5C1ANS8</accession>